<dbReference type="EMBL" id="JBHLXP010000005">
    <property type="protein sequence ID" value="MFC0050391.1"/>
    <property type="molecule type" value="Genomic_DNA"/>
</dbReference>
<evidence type="ECO:0000259" key="4">
    <source>
        <dbReference type="PROSITE" id="PS01031"/>
    </source>
</evidence>
<evidence type="ECO:0000256" key="3">
    <source>
        <dbReference type="RuleBase" id="RU003616"/>
    </source>
</evidence>
<dbReference type="PANTHER" id="PTHR47062:SF1">
    <property type="entry name" value="SMALL HEAT SHOCK PROTEIN IBPA"/>
    <property type="match status" value="1"/>
</dbReference>
<evidence type="ECO:0000256" key="2">
    <source>
        <dbReference type="PROSITE-ProRule" id="PRU00285"/>
    </source>
</evidence>
<accession>A0ABV6BHQ1</accession>
<dbReference type="SUPFAM" id="SSF49764">
    <property type="entry name" value="HSP20-like chaperones"/>
    <property type="match status" value="1"/>
</dbReference>
<proteinExistence type="inferred from homology"/>
<dbReference type="Gene3D" id="2.60.40.790">
    <property type="match status" value="1"/>
</dbReference>
<evidence type="ECO:0000256" key="1">
    <source>
        <dbReference type="ARBA" id="ARBA00023016"/>
    </source>
</evidence>
<dbReference type="Proteomes" id="UP001589813">
    <property type="component" value="Unassembled WGS sequence"/>
</dbReference>
<reference evidence="5 6" key="1">
    <citation type="submission" date="2024-09" db="EMBL/GenBank/DDBJ databases">
        <authorList>
            <person name="Sun Q."/>
            <person name="Mori K."/>
        </authorList>
    </citation>
    <scope>NUCLEOTIDE SEQUENCE [LARGE SCALE GENOMIC DNA]</scope>
    <source>
        <strain evidence="5 6">KCTC 23315</strain>
    </source>
</reference>
<dbReference type="Pfam" id="PF00011">
    <property type="entry name" value="HSP20"/>
    <property type="match status" value="1"/>
</dbReference>
<comment type="caution">
    <text evidence="5">The sequence shown here is derived from an EMBL/GenBank/DDBJ whole genome shotgun (WGS) entry which is preliminary data.</text>
</comment>
<dbReference type="InterPro" id="IPR008978">
    <property type="entry name" value="HSP20-like_chaperone"/>
</dbReference>
<dbReference type="PROSITE" id="PS01031">
    <property type="entry name" value="SHSP"/>
    <property type="match status" value="1"/>
</dbReference>
<dbReference type="CDD" id="cd06470">
    <property type="entry name" value="ACD_IbpA-B_like"/>
    <property type="match status" value="1"/>
</dbReference>
<feature type="domain" description="SHSP" evidence="4">
    <location>
        <begin position="29"/>
        <end position="140"/>
    </location>
</feature>
<organism evidence="5 6">
    <name type="scientific">Rheinheimera tilapiae</name>
    <dbReference type="NCBI Taxonomy" id="875043"/>
    <lineage>
        <taxon>Bacteria</taxon>
        <taxon>Pseudomonadati</taxon>
        <taxon>Pseudomonadota</taxon>
        <taxon>Gammaproteobacteria</taxon>
        <taxon>Chromatiales</taxon>
        <taxon>Chromatiaceae</taxon>
        <taxon>Rheinheimera</taxon>
    </lineage>
</organism>
<keyword evidence="1" id="KW-0346">Stress response</keyword>
<evidence type="ECO:0000313" key="6">
    <source>
        <dbReference type="Proteomes" id="UP001589813"/>
    </source>
</evidence>
<dbReference type="PANTHER" id="PTHR47062">
    <property type="match status" value="1"/>
</dbReference>
<name>A0ABV6BHQ1_9GAMM</name>
<gene>
    <name evidence="5" type="ORF">ACFFJP_19035</name>
</gene>
<dbReference type="InterPro" id="IPR037913">
    <property type="entry name" value="ACD_IbpA/B"/>
</dbReference>
<keyword evidence="6" id="KW-1185">Reference proteome</keyword>
<evidence type="ECO:0000313" key="5">
    <source>
        <dbReference type="EMBL" id="MFC0050391.1"/>
    </source>
</evidence>
<comment type="similarity">
    <text evidence="2 3">Belongs to the small heat shock protein (HSP20) family.</text>
</comment>
<dbReference type="InterPro" id="IPR002068">
    <property type="entry name" value="A-crystallin/Hsp20_dom"/>
</dbReference>
<dbReference type="RefSeq" id="WP_377248076.1">
    <property type="nucleotide sequence ID" value="NZ_JBHLXP010000005.1"/>
</dbReference>
<sequence length="168" mass="18938">MHAFDFSPFYRSFIGFDHLATLMDAAARNEKQPAYPPYNIEVTGEDQYRITMAVAGFEPHELSIDTERNTLLVRGQKGDKTEDRRFLHQGIAERNFERKFQLSDYVRVTGATVHHGLLHIELLREIPDALKPRKIAIHSGQPTAVLTQQPAANSELAQDAVQLPTGTV</sequence>
<protein>
    <submittedName>
        <fullName evidence="5">Hsp20 family protein</fullName>
    </submittedName>
</protein>